<keyword evidence="2" id="KW-1185">Reference proteome</keyword>
<reference evidence="2" key="1">
    <citation type="submission" date="2009-11" db="EMBL/GenBank/DDBJ databases">
        <title>The complete chromosome of Xylanimonas cellulosilytica DSM 15894.</title>
        <authorList>
            <consortium name="US DOE Joint Genome Institute (JGI-PGF)"/>
            <person name="Lucas S."/>
            <person name="Copeland A."/>
            <person name="Lapidus A."/>
            <person name="Glavina del Rio T."/>
            <person name="Dalin E."/>
            <person name="Tice H."/>
            <person name="Bruce D."/>
            <person name="Goodwin L."/>
            <person name="Pitluck S."/>
            <person name="Kyrpides N."/>
            <person name="Mavromatis K."/>
            <person name="Ivanova N."/>
            <person name="Mikhailova N."/>
            <person name="Foster B."/>
            <person name="Clum A."/>
            <person name="Brettin T."/>
            <person name="Detter J.C."/>
            <person name="Han C."/>
            <person name="Larimer F."/>
            <person name="Land M."/>
            <person name="Hauser L."/>
            <person name="Markowitz V."/>
            <person name="Cheng J.F."/>
            <person name="Hugenholtz P."/>
            <person name="Woyke T."/>
            <person name="Wu D."/>
            <person name="Gehrich-Schroeter G."/>
            <person name="Schneider S."/>
            <person name="Pukall S.R."/>
            <person name="Klenk H.P."/>
            <person name="Eisen J.A."/>
        </authorList>
    </citation>
    <scope>NUCLEOTIDE SEQUENCE [LARGE SCALE GENOMIC DNA]</scope>
    <source>
        <strain evidence="2">DSM 15894 / CECT 5975 / LMG 20990 / XIL07</strain>
    </source>
</reference>
<proteinExistence type="predicted"/>
<reference evidence="1 2" key="2">
    <citation type="journal article" date="2010" name="Stand. Genomic Sci.">
        <title>Complete genome sequence of Xylanimonas cellulosilytica type strain (XIL07).</title>
        <authorList>
            <person name="Foster B."/>
            <person name="Pukall R."/>
            <person name="Abt B."/>
            <person name="Nolan M."/>
            <person name="Glavina Del Rio T."/>
            <person name="Chen F."/>
            <person name="Lucas S."/>
            <person name="Tice H."/>
            <person name="Pitluck S."/>
            <person name="Cheng J.-F."/>
            <person name="Chertkov O."/>
            <person name="Brettin T."/>
            <person name="Han C."/>
            <person name="Detter J.C."/>
            <person name="Bruce D."/>
            <person name="Goodwin L."/>
            <person name="Ivanova N."/>
            <person name="Mavromatis K."/>
            <person name="Pati A."/>
            <person name="Mikhailova N."/>
            <person name="Chen A."/>
            <person name="Palaniappan K."/>
            <person name="Land M."/>
            <person name="Hauser L."/>
            <person name="Chang Y.-J."/>
            <person name="Jeffries C.D."/>
            <person name="Chain P."/>
            <person name="Rohde M."/>
            <person name="Goeker M."/>
            <person name="Bristow J."/>
            <person name="Eisen J.A."/>
            <person name="Markowitz V."/>
            <person name="Hugenholtz P."/>
            <person name="Kyrpides N.C."/>
            <person name="Klenk H.-P."/>
            <person name="Lapidus A."/>
        </authorList>
    </citation>
    <scope>NUCLEOTIDE SEQUENCE [LARGE SCALE GENOMIC DNA]</scope>
    <source>
        <strain evidence="2">DSM 15894 / CECT 5975 / LMG 20990 / XIL07</strain>
    </source>
</reference>
<protein>
    <submittedName>
        <fullName evidence="1">Uncharacterized protein</fullName>
    </submittedName>
</protein>
<dbReference type="OrthoDB" id="4804869at2"/>
<dbReference type="HOGENOM" id="CLU_1776767_0_0_11"/>
<sequence length="146" mass="15354">MPLDTTHPVHPDWAAHYQPVSQRTMNATVTVTDGTTGGGWDPVTGPIPDAPVVVYTGKARVAYKPVRAEDRDAAGQRVTVRDVTVAVDRDACPELATTARVKVTAVDANGPAALAGRTLAVQSTAWPSHALEQVITCTDDQTNQGA</sequence>
<gene>
    <name evidence="1" type="ordered locus">Xcel_0533</name>
</gene>
<evidence type="ECO:0000313" key="2">
    <source>
        <dbReference type="Proteomes" id="UP000002255"/>
    </source>
</evidence>
<dbReference type="Proteomes" id="UP000002255">
    <property type="component" value="Chromosome"/>
</dbReference>
<organism evidence="1 2">
    <name type="scientific">Xylanimonas cellulosilytica (strain DSM 15894 / JCM 12276 / CECT 5975 / KCTC 9989 / LMG 20990 / NBRC 107835 / XIL07)</name>
    <dbReference type="NCBI Taxonomy" id="446471"/>
    <lineage>
        <taxon>Bacteria</taxon>
        <taxon>Bacillati</taxon>
        <taxon>Actinomycetota</taxon>
        <taxon>Actinomycetes</taxon>
        <taxon>Micrococcales</taxon>
        <taxon>Promicromonosporaceae</taxon>
        <taxon>Xylanimonas</taxon>
    </lineage>
</organism>
<dbReference type="RefSeq" id="WP_012877316.1">
    <property type="nucleotide sequence ID" value="NC_013530.1"/>
</dbReference>
<evidence type="ECO:0000313" key="1">
    <source>
        <dbReference type="EMBL" id="ACZ29572.1"/>
    </source>
</evidence>
<name>D1BW69_XYLCX</name>
<dbReference type="InterPro" id="IPR046075">
    <property type="entry name" value="DUF6093"/>
</dbReference>
<dbReference type="Pfam" id="PF19586">
    <property type="entry name" value="DUF6093"/>
    <property type="match status" value="1"/>
</dbReference>
<dbReference type="AlphaFoldDB" id="D1BW69"/>
<dbReference type="STRING" id="446471.Xcel_0533"/>
<dbReference type="EMBL" id="CP001821">
    <property type="protein sequence ID" value="ACZ29572.1"/>
    <property type="molecule type" value="Genomic_DNA"/>
</dbReference>
<accession>D1BW69</accession>
<dbReference type="KEGG" id="xce:Xcel_0533"/>